<feature type="domain" description="Dam-replacing protein HTH" evidence="1">
    <location>
        <begin position="184"/>
        <end position="252"/>
    </location>
</feature>
<dbReference type="EMBL" id="CP001816">
    <property type="protein sequence ID" value="ACZ12547.1"/>
    <property type="molecule type" value="Genomic_DNA"/>
</dbReference>
<dbReference type="eggNOG" id="ENOG502Z8N2">
    <property type="taxonomic scope" value="Bacteria"/>
</dbReference>
<dbReference type="RefSeq" id="WP_012857297.1">
    <property type="nucleotide sequence ID" value="NC_013512.1"/>
</dbReference>
<dbReference type="InterPro" id="IPR041368">
    <property type="entry name" value="DRP_C"/>
</dbReference>
<organism evidence="2 3">
    <name type="scientific">Sulfurospirillum deleyianum (strain ATCC 51133 / DSM 6946 / 5175)</name>
    <dbReference type="NCBI Taxonomy" id="525898"/>
    <lineage>
        <taxon>Bacteria</taxon>
        <taxon>Pseudomonadati</taxon>
        <taxon>Campylobacterota</taxon>
        <taxon>Epsilonproteobacteria</taxon>
        <taxon>Campylobacterales</taxon>
        <taxon>Sulfurospirillaceae</taxon>
        <taxon>Sulfurospirillum</taxon>
    </lineage>
</organism>
<keyword evidence="2" id="KW-0378">Hydrolase</keyword>
<dbReference type="InterPro" id="IPR010324">
    <property type="entry name" value="DRP"/>
</dbReference>
<sequence>MNLHFNRSLIQEYKNSSQIARVLTENWVEKNIFCPSCGTPIQSYENNRPVADFYCLTCKEQFELKSKKGSLGKKVTDGAYDTMIARLKSSENPNFFFLTYELKTLQIHNFVVMPKHFFTPEIIEKRKPLSPNAKRAGWVGCNILLSALPESGKIFYIHNQTIQSKDAILEKWAKTLFLKESHGEQKGWILDIMACIEKLHKKQFTRQELLTFIPYLQTKYPKNNNIEFKISQQLQVLRDKGFLKFTARGNYELIG</sequence>
<evidence type="ECO:0000313" key="2">
    <source>
        <dbReference type="EMBL" id="ACZ12547.1"/>
    </source>
</evidence>
<gene>
    <name evidence="2" type="ordered locus">Sdel_1531</name>
</gene>
<name>D1B377_SULD5</name>
<dbReference type="Pfam" id="PF17726">
    <property type="entry name" value="DpnI_C"/>
    <property type="match status" value="1"/>
</dbReference>
<dbReference type="REBASE" id="22771">
    <property type="entry name" value="Sde6946ORF1531P"/>
</dbReference>
<dbReference type="OrthoDB" id="1664032at2"/>
<proteinExistence type="predicted"/>
<keyword evidence="3" id="KW-1185">Reference proteome</keyword>
<dbReference type="KEGG" id="sdl:Sdel_1531"/>
<evidence type="ECO:0000313" key="3">
    <source>
        <dbReference type="Proteomes" id="UP000002222"/>
    </source>
</evidence>
<dbReference type="Proteomes" id="UP000002222">
    <property type="component" value="Chromosome"/>
</dbReference>
<dbReference type="CDD" id="cd22319">
    <property type="entry name" value="DpnI-like"/>
    <property type="match status" value="1"/>
</dbReference>
<dbReference type="InterPro" id="IPR043025">
    <property type="entry name" value="DRP_PD-(D/E)XK_dom"/>
</dbReference>
<dbReference type="STRING" id="525898.Sdel_1531"/>
<accession>D1B377</accession>
<reference evidence="3" key="1">
    <citation type="submission" date="2009-11" db="EMBL/GenBank/DDBJ databases">
        <title>The complete genome of Sulfurospirillum deleyianum DSM 6946.</title>
        <authorList>
            <consortium name="US DOE Joint Genome Institute (JGI-PGF)"/>
            <person name="Lucas S."/>
            <person name="Copeland A."/>
            <person name="Lapidus A."/>
            <person name="Glavina del Rio T."/>
            <person name="Dalin E."/>
            <person name="Tice H."/>
            <person name="Bruce D."/>
            <person name="Goodwin L."/>
            <person name="Pitluck S."/>
            <person name="Kyrpides N."/>
            <person name="Mavromatis K."/>
            <person name="Ivanova N."/>
            <person name="Ovchinnikova G."/>
            <person name="Munk A.C."/>
            <person name="Lu M."/>
            <person name="Brettin T."/>
            <person name="Detter J.C."/>
            <person name="Han C."/>
            <person name="Tapia R."/>
            <person name="Larimer F."/>
            <person name="Land M."/>
            <person name="Hauser L."/>
            <person name="Markowitz V."/>
            <person name="Cheng J.F."/>
            <person name="Hugenholtz P."/>
            <person name="Woyke T."/>
            <person name="Wu D."/>
            <person name="Aumann P."/>
            <person name="Schneider S."/>
            <person name="Lang E."/>
            <person name="Spring S."/>
            <person name="Klenk H.P."/>
            <person name="Eisen J.A."/>
        </authorList>
    </citation>
    <scope>NUCLEOTIDE SEQUENCE [LARGE SCALE GENOMIC DNA]</scope>
    <source>
        <strain evidence="3">ATCC 51133 / DSM 6946 / 5175</strain>
    </source>
</reference>
<dbReference type="InterPro" id="IPR036388">
    <property type="entry name" value="WH-like_DNA-bd_sf"/>
</dbReference>
<protein>
    <submittedName>
        <fullName evidence="2">Type II site-specific deoxyribonuclease</fullName>
        <ecNumber evidence="2">3.1.21.4</ecNumber>
    </submittedName>
</protein>
<reference evidence="2 3" key="2">
    <citation type="journal article" date="2010" name="Stand. Genomic Sci.">
        <title>Complete genome sequence of Sulfurospirillum deleyianum type strain (5175).</title>
        <authorList>
            <person name="Sikorski J."/>
            <person name="Lapidus A."/>
            <person name="Copeland A."/>
            <person name="Glavina Del Rio T."/>
            <person name="Nolan M."/>
            <person name="Lucas S."/>
            <person name="Chen F."/>
            <person name="Tice H."/>
            <person name="Cheng J.F."/>
            <person name="Saunders E."/>
            <person name="Bruce D."/>
            <person name="Goodwin L."/>
            <person name="Pitluck S."/>
            <person name="Ovchinnikova G."/>
            <person name="Pati A."/>
            <person name="Ivanova N."/>
            <person name="Mavromatis K."/>
            <person name="Chen A."/>
            <person name="Palaniappan K."/>
            <person name="Chain P."/>
            <person name="Land M."/>
            <person name="Hauser L."/>
            <person name="Chang Y.J."/>
            <person name="Jeffries C.D."/>
            <person name="Brettin T."/>
            <person name="Detter J.C."/>
            <person name="Han C."/>
            <person name="Rohde M."/>
            <person name="Lang E."/>
            <person name="Spring S."/>
            <person name="Goker M."/>
            <person name="Bristow J."/>
            <person name="Eisen J.A."/>
            <person name="Markowitz V."/>
            <person name="Hugenholtz P."/>
            <person name="Kyrpides N.C."/>
            <person name="Klenk H.P."/>
        </authorList>
    </citation>
    <scope>NUCLEOTIDE SEQUENCE [LARGE SCALE GENOMIC DNA]</scope>
    <source>
        <strain evidence="3">ATCC 51133 / DSM 6946 / 5175</strain>
    </source>
</reference>
<dbReference type="EC" id="3.1.21.4" evidence="2"/>
<dbReference type="Gene3D" id="1.10.10.10">
    <property type="entry name" value="Winged helix-like DNA-binding domain superfamily/Winged helix DNA-binding domain"/>
    <property type="match status" value="1"/>
</dbReference>
<dbReference type="Pfam" id="PF06044">
    <property type="entry name" value="DpnI"/>
    <property type="match status" value="1"/>
</dbReference>
<dbReference type="Gene3D" id="3.40.210.30">
    <property type="entry name" value="Dam replacing family, catalytic PD-(D/E)XK domain"/>
    <property type="match status" value="1"/>
</dbReference>
<dbReference type="GO" id="GO:0009036">
    <property type="term" value="F:type II site-specific deoxyribonuclease activity"/>
    <property type="evidence" value="ECO:0007669"/>
    <property type="project" value="UniProtKB-EC"/>
</dbReference>
<evidence type="ECO:0000259" key="1">
    <source>
        <dbReference type="Pfam" id="PF17726"/>
    </source>
</evidence>
<dbReference type="HOGENOM" id="CLU_095681_0_0_7"/>
<dbReference type="AlphaFoldDB" id="D1B377"/>